<dbReference type="Proteomes" id="UP000230973">
    <property type="component" value="Unassembled WGS sequence"/>
</dbReference>
<dbReference type="AlphaFoldDB" id="A0A2M7QAH1"/>
<sequence length="131" mass="13286">MTETSAENGLAVGVISTYSGLKRLSTSDTISSSTATLSAGNEGYGVCVDSVSEDPDSPDSLSIAAPYDGTCNKINGHDVGLVDASLRTVVESTGQIKGGDVEILVKASISPISAAGNDYIDTLTFVATGTY</sequence>
<dbReference type="EMBL" id="PFLC01000043">
    <property type="protein sequence ID" value="PIY62319.1"/>
    <property type="molecule type" value="Genomic_DNA"/>
</dbReference>
<reference evidence="2" key="1">
    <citation type="submission" date="2017-09" db="EMBL/GenBank/DDBJ databases">
        <title>Depth-based differentiation of microbial function through sediment-hosted aquifers and enrichment of novel symbionts in the deep terrestrial subsurface.</title>
        <authorList>
            <person name="Probst A.J."/>
            <person name="Ladd B."/>
            <person name="Jarett J.K."/>
            <person name="Geller-Mcgrath D.E."/>
            <person name="Sieber C.M.K."/>
            <person name="Emerson J.B."/>
            <person name="Anantharaman K."/>
            <person name="Thomas B.C."/>
            <person name="Malmstrom R."/>
            <person name="Stieglmeier M."/>
            <person name="Klingl A."/>
            <person name="Woyke T."/>
            <person name="Ryan C.M."/>
            <person name="Banfield J.F."/>
        </authorList>
    </citation>
    <scope>NUCLEOTIDE SEQUENCE [LARGE SCALE GENOMIC DNA]</scope>
</reference>
<comment type="caution">
    <text evidence="1">The sequence shown here is derived from an EMBL/GenBank/DDBJ whole genome shotgun (WGS) entry which is preliminary data.</text>
</comment>
<evidence type="ECO:0000313" key="2">
    <source>
        <dbReference type="Proteomes" id="UP000230973"/>
    </source>
</evidence>
<protein>
    <submittedName>
        <fullName evidence="1">Uncharacterized protein</fullName>
    </submittedName>
</protein>
<gene>
    <name evidence="1" type="ORF">COY93_03455</name>
</gene>
<organism evidence="1 2">
    <name type="scientific">Candidatus Uhrbacteria bacterium CG_4_10_14_0_8_um_filter_58_22</name>
    <dbReference type="NCBI Taxonomy" id="1975029"/>
    <lineage>
        <taxon>Bacteria</taxon>
        <taxon>Candidatus Uhriibacteriota</taxon>
    </lineage>
</organism>
<accession>A0A2M7QAH1</accession>
<name>A0A2M7QAH1_9BACT</name>
<evidence type="ECO:0000313" key="1">
    <source>
        <dbReference type="EMBL" id="PIY62319.1"/>
    </source>
</evidence>
<proteinExistence type="predicted"/>